<protein>
    <submittedName>
        <fullName evidence="3">Alpha/beta fold hydrolase</fullName>
    </submittedName>
</protein>
<evidence type="ECO:0000313" key="3">
    <source>
        <dbReference type="EMBL" id="MEA5358668.1"/>
    </source>
</evidence>
<dbReference type="InterPro" id="IPR000073">
    <property type="entry name" value="AB_hydrolase_1"/>
</dbReference>
<evidence type="ECO:0000256" key="1">
    <source>
        <dbReference type="ARBA" id="ARBA00022801"/>
    </source>
</evidence>
<keyword evidence="1 3" id="KW-0378">Hydrolase</keyword>
<dbReference type="PANTHER" id="PTHR43798">
    <property type="entry name" value="MONOACYLGLYCEROL LIPASE"/>
    <property type="match status" value="1"/>
</dbReference>
<reference evidence="3 4" key="1">
    <citation type="submission" date="2023-12" db="EMBL/GenBank/DDBJ databases">
        <title>Amycolatopsis sp. V23-08.</title>
        <authorList>
            <person name="Somphong A."/>
        </authorList>
    </citation>
    <scope>NUCLEOTIDE SEQUENCE [LARGE SCALE GENOMIC DNA]</scope>
    <source>
        <strain evidence="3 4">V23-08</strain>
    </source>
</reference>
<dbReference type="InterPro" id="IPR029058">
    <property type="entry name" value="AB_hydrolase_fold"/>
</dbReference>
<dbReference type="EMBL" id="JAYFSI010000001">
    <property type="protein sequence ID" value="MEA5358668.1"/>
    <property type="molecule type" value="Genomic_DNA"/>
</dbReference>
<name>A0ABU5QXR3_9PSEU</name>
<dbReference type="Proteomes" id="UP001304298">
    <property type="component" value="Unassembled WGS sequence"/>
</dbReference>
<proteinExistence type="predicted"/>
<dbReference type="RefSeq" id="WP_323323671.1">
    <property type="nucleotide sequence ID" value="NZ_JAYFSI010000001.1"/>
</dbReference>
<dbReference type="Pfam" id="PF12697">
    <property type="entry name" value="Abhydrolase_6"/>
    <property type="match status" value="1"/>
</dbReference>
<keyword evidence="4" id="KW-1185">Reference proteome</keyword>
<evidence type="ECO:0000259" key="2">
    <source>
        <dbReference type="Pfam" id="PF12697"/>
    </source>
</evidence>
<gene>
    <name evidence="3" type="ORF">VA596_03900</name>
</gene>
<dbReference type="GO" id="GO:0016787">
    <property type="term" value="F:hydrolase activity"/>
    <property type="evidence" value="ECO:0007669"/>
    <property type="project" value="UniProtKB-KW"/>
</dbReference>
<dbReference type="SUPFAM" id="SSF53474">
    <property type="entry name" value="alpha/beta-Hydrolases"/>
    <property type="match status" value="1"/>
</dbReference>
<organism evidence="3 4">
    <name type="scientific">Amycolatopsis heterodermiae</name>
    <dbReference type="NCBI Taxonomy" id="3110235"/>
    <lineage>
        <taxon>Bacteria</taxon>
        <taxon>Bacillati</taxon>
        <taxon>Actinomycetota</taxon>
        <taxon>Actinomycetes</taxon>
        <taxon>Pseudonocardiales</taxon>
        <taxon>Pseudonocardiaceae</taxon>
        <taxon>Amycolatopsis</taxon>
    </lineage>
</organism>
<dbReference type="Gene3D" id="3.40.50.1820">
    <property type="entry name" value="alpha/beta hydrolase"/>
    <property type="match status" value="1"/>
</dbReference>
<dbReference type="InterPro" id="IPR050266">
    <property type="entry name" value="AB_hydrolase_sf"/>
</dbReference>
<evidence type="ECO:0000313" key="4">
    <source>
        <dbReference type="Proteomes" id="UP001304298"/>
    </source>
</evidence>
<sequence length="283" mass="30048">MTIYKSEAGARLLRERYLDVLKAWPVPHEQVRVPTPEGETFVLVSGPAGAPALVLLHGSGSNSGEWAHRLPELAERFRVYAVDVIGEPGLSAETRPPLGTDRYATWLDAVLDHFGVASAAFLTSSLGGWLALDYATRRPGRVTALALRSPIGLGPMKKGFLVKAVFLAMLGEWGRRRSVAGVLGDAGSSPVVEHQLLVSANYRYRTGPFPAFGDAALAGLTMPVYAVAGADDVMVDSATTKRRLEAVAPDAVVDLVPGTGHYLPGDADLEFLTRAAANGDFTA</sequence>
<comment type="caution">
    <text evidence="3">The sequence shown here is derived from an EMBL/GenBank/DDBJ whole genome shotgun (WGS) entry which is preliminary data.</text>
</comment>
<feature type="domain" description="AB hydrolase-1" evidence="2">
    <location>
        <begin position="53"/>
        <end position="265"/>
    </location>
</feature>
<accession>A0ABU5QXR3</accession>
<dbReference type="PANTHER" id="PTHR43798:SF31">
    <property type="entry name" value="AB HYDROLASE SUPERFAMILY PROTEIN YCLE"/>
    <property type="match status" value="1"/>
</dbReference>